<name>A0A4Y2CRI4_ARAVE</name>
<reference evidence="2 3" key="1">
    <citation type="journal article" date="2019" name="Sci. Rep.">
        <title>Orb-weaving spider Araneus ventricosus genome elucidates the spidroin gene catalogue.</title>
        <authorList>
            <person name="Kono N."/>
            <person name="Nakamura H."/>
            <person name="Ohtoshi R."/>
            <person name="Moran D.A.P."/>
            <person name="Shinohara A."/>
            <person name="Yoshida Y."/>
            <person name="Fujiwara M."/>
            <person name="Mori M."/>
            <person name="Tomita M."/>
            <person name="Arakawa K."/>
        </authorList>
    </citation>
    <scope>NUCLEOTIDE SEQUENCE [LARGE SCALE GENOMIC DNA]</scope>
</reference>
<evidence type="ECO:0000256" key="1">
    <source>
        <dbReference type="SAM" id="MobiDB-lite"/>
    </source>
</evidence>
<feature type="region of interest" description="Disordered" evidence="1">
    <location>
        <begin position="44"/>
        <end position="79"/>
    </location>
</feature>
<comment type="caution">
    <text evidence="2">The sequence shown here is derived from an EMBL/GenBank/DDBJ whole genome shotgun (WGS) entry which is preliminary data.</text>
</comment>
<sequence length="103" mass="12038">MARPIPSQQQPLLLYKGKGRKKRNSSIVLLLSCNFENYFSHNPEGVGTPRTLSPDFTPIVPSRESTRWQKKREMEREKKWKNPRIRKKFPGVMGLDIIKEDTV</sequence>
<gene>
    <name evidence="2" type="ORF">AVEN_58325_1</name>
</gene>
<accession>A0A4Y2CRI4</accession>
<organism evidence="2 3">
    <name type="scientific">Araneus ventricosus</name>
    <name type="common">Orbweaver spider</name>
    <name type="synonym">Epeira ventricosa</name>
    <dbReference type="NCBI Taxonomy" id="182803"/>
    <lineage>
        <taxon>Eukaryota</taxon>
        <taxon>Metazoa</taxon>
        <taxon>Ecdysozoa</taxon>
        <taxon>Arthropoda</taxon>
        <taxon>Chelicerata</taxon>
        <taxon>Arachnida</taxon>
        <taxon>Araneae</taxon>
        <taxon>Araneomorphae</taxon>
        <taxon>Entelegynae</taxon>
        <taxon>Araneoidea</taxon>
        <taxon>Araneidae</taxon>
        <taxon>Araneus</taxon>
    </lineage>
</organism>
<keyword evidence="3" id="KW-1185">Reference proteome</keyword>
<dbReference type="Proteomes" id="UP000499080">
    <property type="component" value="Unassembled WGS sequence"/>
</dbReference>
<dbReference type="EMBL" id="BGPR01000229">
    <property type="protein sequence ID" value="GBM06484.1"/>
    <property type="molecule type" value="Genomic_DNA"/>
</dbReference>
<feature type="compositionally biased region" description="Basic and acidic residues" evidence="1">
    <location>
        <begin position="64"/>
        <end position="79"/>
    </location>
</feature>
<protein>
    <submittedName>
        <fullName evidence="2">Uncharacterized protein</fullName>
    </submittedName>
</protein>
<evidence type="ECO:0000313" key="2">
    <source>
        <dbReference type="EMBL" id="GBM06484.1"/>
    </source>
</evidence>
<evidence type="ECO:0000313" key="3">
    <source>
        <dbReference type="Proteomes" id="UP000499080"/>
    </source>
</evidence>
<dbReference type="AlphaFoldDB" id="A0A4Y2CRI4"/>
<proteinExistence type="predicted"/>